<protein>
    <recommendedName>
        <fullName evidence="4">Allergen</fullName>
    </recommendedName>
</protein>
<evidence type="ECO:0000313" key="2">
    <source>
        <dbReference type="EMBL" id="KAF2773037.1"/>
    </source>
</evidence>
<proteinExistence type="predicted"/>
<name>A0A6G1LJG0_9PEZI</name>
<dbReference type="PANTHER" id="PTHR38703">
    <property type="entry name" value="CHROMOSOME 8, WHOLE GENOME SHOTGUN SEQUENCE"/>
    <property type="match status" value="1"/>
</dbReference>
<dbReference type="EMBL" id="ML995812">
    <property type="protein sequence ID" value="KAF2773037.1"/>
    <property type="molecule type" value="Genomic_DNA"/>
</dbReference>
<feature type="compositionally biased region" description="Basic and acidic residues" evidence="1">
    <location>
        <begin position="233"/>
        <end position="261"/>
    </location>
</feature>
<reference evidence="2" key="1">
    <citation type="journal article" date="2020" name="Stud. Mycol.">
        <title>101 Dothideomycetes genomes: a test case for predicting lifestyles and emergence of pathogens.</title>
        <authorList>
            <person name="Haridas S."/>
            <person name="Albert R."/>
            <person name="Binder M."/>
            <person name="Bloem J."/>
            <person name="Labutti K."/>
            <person name="Salamov A."/>
            <person name="Andreopoulos B."/>
            <person name="Baker S."/>
            <person name="Barry K."/>
            <person name="Bills G."/>
            <person name="Bluhm B."/>
            <person name="Cannon C."/>
            <person name="Castanera R."/>
            <person name="Culley D."/>
            <person name="Daum C."/>
            <person name="Ezra D."/>
            <person name="Gonzalez J."/>
            <person name="Henrissat B."/>
            <person name="Kuo A."/>
            <person name="Liang C."/>
            <person name="Lipzen A."/>
            <person name="Lutzoni F."/>
            <person name="Magnuson J."/>
            <person name="Mondo S."/>
            <person name="Nolan M."/>
            <person name="Ohm R."/>
            <person name="Pangilinan J."/>
            <person name="Park H.-J."/>
            <person name="Ramirez L."/>
            <person name="Alfaro M."/>
            <person name="Sun H."/>
            <person name="Tritt A."/>
            <person name="Yoshinaga Y."/>
            <person name="Zwiers L.-H."/>
            <person name="Turgeon B."/>
            <person name="Goodwin S."/>
            <person name="Spatafora J."/>
            <person name="Crous P."/>
            <person name="Grigoriev I."/>
        </authorList>
    </citation>
    <scope>NUCLEOTIDE SEQUENCE</scope>
    <source>
        <strain evidence="2">CBS 116005</strain>
    </source>
</reference>
<keyword evidence="3" id="KW-1185">Reference proteome</keyword>
<feature type="region of interest" description="Disordered" evidence="1">
    <location>
        <begin position="218"/>
        <end position="261"/>
    </location>
</feature>
<feature type="compositionally biased region" description="Basic and acidic residues" evidence="1">
    <location>
        <begin position="66"/>
        <end position="75"/>
    </location>
</feature>
<feature type="compositionally biased region" description="Polar residues" evidence="1">
    <location>
        <begin position="33"/>
        <end position="58"/>
    </location>
</feature>
<evidence type="ECO:0008006" key="4">
    <source>
        <dbReference type="Google" id="ProtNLM"/>
    </source>
</evidence>
<sequence length="261" mass="28580">MDSASTAVNSLLSAAGIKSAPAPGQREGEQKSFTDSAQSNTFDSTSSAPSNTNQTASGSLDGEQQELTHDSKKTGATDTTVDQEVAPAVEHEKITREHEDREQTVLEKERHKDHYHTTIQPLKDREVHSTEHEHVQQPTEYREINKDDGAGKQEAAAARSGFESTVEEGKHLNKTTQEGTVGGENVHHHLHETIQPVIEKETIVPSVTHVTKPVHEKIYEGSENHGVTTEKPISVDDFKGKLDGESTSFKESHDGKPEVPQ</sequence>
<dbReference type="OrthoDB" id="2118965at2759"/>
<dbReference type="AlphaFoldDB" id="A0A6G1LJG0"/>
<dbReference type="PANTHER" id="PTHR38703:SF1">
    <property type="entry name" value="ALLERGEN"/>
    <property type="match status" value="1"/>
</dbReference>
<organism evidence="2 3">
    <name type="scientific">Teratosphaeria nubilosa</name>
    <dbReference type="NCBI Taxonomy" id="161662"/>
    <lineage>
        <taxon>Eukaryota</taxon>
        <taxon>Fungi</taxon>
        <taxon>Dikarya</taxon>
        <taxon>Ascomycota</taxon>
        <taxon>Pezizomycotina</taxon>
        <taxon>Dothideomycetes</taxon>
        <taxon>Dothideomycetidae</taxon>
        <taxon>Mycosphaerellales</taxon>
        <taxon>Teratosphaeriaceae</taxon>
        <taxon>Teratosphaeria</taxon>
    </lineage>
</organism>
<feature type="region of interest" description="Disordered" evidence="1">
    <location>
        <begin position="1"/>
        <end position="197"/>
    </location>
</feature>
<accession>A0A6G1LJG0</accession>
<feature type="compositionally biased region" description="Polar residues" evidence="1">
    <location>
        <begin position="1"/>
        <end position="12"/>
    </location>
</feature>
<gene>
    <name evidence="2" type="ORF">EJ03DRAFT_306055</name>
</gene>
<evidence type="ECO:0000313" key="3">
    <source>
        <dbReference type="Proteomes" id="UP000799436"/>
    </source>
</evidence>
<dbReference type="Proteomes" id="UP000799436">
    <property type="component" value="Unassembled WGS sequence"/>
</dbReference>
<evidence type="ECO:0000256" key="1">
    <source>
        <dbReference type="SAM" id="MobiDB-lite"/>
    </source>
</evidence>
<feature type="compositionally biased region" description="Basic and acidic residues" evidence="1">
    <location>
        <begin position="89"/>
        <end position="151"/>
    </location>
</feature>